<sequence>MKKFARTFSPSKFIYPSPQKSSPAAKELPPPPPPPPLKFDIIIAQVYGPTANIYKDIFQVAPTASQHELKEAYLRTRNETQAKLAKLSNNNNRKSILKSKERNKAKQKKHLVMQMNAISEAYQIVIDEQKKKEYDASIGEKEQVSEVSFDGNAGEFPGDEQQNKAIEVVTPAPDLKSRMKEYIKDKTTTDDRVEEVTSTTHHVDLNSRMKEYLESKQEVTSAHHVDSNSRMKEYEDDYDVITTKEDPNEKVFTLESLGAPSPPTSPEDAKKNLPMVSPTGVLDFHKSLSDQPGVTKNEGPDDMISPIARVRQDKEQLADVFASYQNLKNFINGTECKDDEKTNHDDSDSVGEGDFSSDGTVKVSHCQGALGIADFAEEVMTQASNLADGFCYSGNACLIY</sequence>
<evidence type="ECO:0008006" key="4">
    <source>
        <dbReference type="Google" id="ProtNLM"/>
    </source>
</evidence>
<dbReference type="InterPro" id="IPR036869">
    <property type="entry name" value="J_dom_sf"/>
</dbReference>
<dbReference type="Proteomes" id="UP001224775">
    <property type="component" value="Unassembled WGS sequence"/>
</dbReference>
<evidence type="ECO:0000313" key="2">
    <source>
        <dbReference type="EMBL" id="KAK1745563.1"/>
    </source>
</evidence>
<gene>
    <name evidence="2" type="ORF">QTG54_003487</name>
</gene>
<proteinExistence type="predicted"/>
<name>A0AAD8YGL5_9STRA</name>
<feature type="region of interest" description="Disordered" evidence="1">
    <location>
        <begin position="334"/>
        <end position="360"/>
    </location>
</feature>
<protein>
    <recommendedName>
        <fullName evidence="4">J domain-containing protein</fullName>
    </recommendedName>
</protein>
<comment type="caution">
    <text evidence="2">The sequence shown here is derived from an EMBL/GenBank/DDBJ whole genome shotgun (WGS) entry which is preliminary data.</text>
</comment>
<feature type="region of interest" description="Disordered" evidence="1">
    <location>
        <begin position="1"/>
        <end position="36"/>
    </location>
</feature>
<accession>A0AAD8YGL5</accession>
<dbReference type="Gene3D" id="1.10.287.110">
    <property type="entry name" value="DnaJ domain"/>
    <property type="match status" value="1"/>
</dbReference>
<organism evidence="2 3">
    <name type="scientific">Skeletonema marinoi</name>
    <dbReference type="NCBI Taxonomy" id="267567"/>
    <lineage>
        <taxon>Eukaryota</taxon>
        <taxon>Sar</taxon>
        <taxon>Stramenopiles</taxon>
        <taxon>Ochrophyta</taxon>
        <taxon>Bacillariophyta</taxon>
        <taxon>Coscinodiscophyceae</taxon>
        <taxon>Thalassiosirophycidae</taxon>
        <taxon>Thalassiosirales</taxon>
        <taxon>Skeletonemataceae</taxon>
        <taxon>Skeletonema</taxon>
        <taxon>Skeletonema marinoi-dohrnii complex</taxon>
    </lineage>
</organism>
<dbReference type="EMBL" id="JATAAI010000005">
    <property type="protein sequence ID" value="KAK1745563.1"/>
    <property type="molecule type" value="Genomic_DNA"/>
</dbReference>
<evidence type="ECO:0000256" key="1">
    <source>
        <dbReference type="SAM" id="MobiDB-lite"/>
    </source>
</evidence>
<feature type="compositionally biased region" description="Basic and acidic residues" evidence="1">
    <location>
        <begin position="335"/>
        <end position="347"/>
    </location>
</feature>
<evidence type="ECO:0000313" key="3">
    <source>
        <dbReference type="Proteomes" id="UP001224775"/>
    </source>
</evidence>
<dbReference type="AlphaFoldDB" id="A0AAD8YGL5"/>
<reference evidence="2" key="1">
    <citation type="submission" date="2023-06" db="EMBL/GenBank/DDBJ databases">
        <title>Survivors Of The Sea: Transcriptome response of Skeletonema marinoi to long-term dormancy.</title>
        <authorList>
            <person name="Pinder M.I.M."/>
            <person name="Kourtchenko O."/>
            <person name="Robertson E.K."/>
            <person name="Larsson T."/>
            <person name="Maumus F."/>
            <person name="Osuna-Cruz C.M."/>
            <person name="Vancaester E."/>
            <person name="Stenow R."/>
            <person name="Vandepoele K."/>
            <person name="Ploug H."/>
            <person name="Bruchert V."/>
            <person name="Godhe A."/>
            <person name="Topel M."/>
        </authorList>
    </citation>
    <scope>NUCLEOTIDE SEQUENCE</scope>
    <source>
        <strain evidence="2">R05AC</strain>
    </source>
</reference>
<keyword evidence="3" id="KW-1185">Reference proteome</keyword>